<proteinExistence type="evidence at transcript level"/>
<reference evidence="2" key="1">
    <citation type="journal article" date="1999" name="Methods Enzymol.">
        <title>High-efficiency full-length cDNA cloning.</title>
        <authorList>
            <person name="Carninci P."/>
            <person name="Hayashizaki Y."/>
        </authorList>
    </citation>
    <scope>NUCLEOTIDE SEQUENCE</scope>
    <source>
        <strain evidence="2">C57BL/6J</strain>
        <tissue evidence="2">Whole body</tissue>
    </source>
</reference>
<protein>
    <submittedName>
        <fullName evidence="2">Uncharacterized protein</fullName>
    </submittedName>
</protein>
<dbReference type="PANTHER" id="PTHR13906">
    <property type="entry name" value="PORCUPINE"/>
    <property type="match status" value="1"/>
</dbReference>
<dbReference type="KEGG" id="mmu:67216"/>
<reference evidence="2" key="8">
    <citation type="journal article" date="2005" name="Science">
        <title>Antisense Transcription in the Mammalian Transcriptome.</title>
        <authorList>
            <consortium name="RIKEN Genome Exploration Research Group and Genome Science Group (Genome Network Project Core Group) and the FANTOM Consortium"/>
        </authorList>
    </citation>
    <scope>NUCLEOTIDE SEQUENCE</scope>
    <source>
        <strain evidence="2">C57BL/6J</strain>
        <tissue evidence="2">Whole body</tissue>
    </source>
</reference>
<dbReference type="MGI" id="MGI:1914466">
    <property type="gene designation" value="Mboat2"/>
</dbReference>
<dbReference type="OrthoDB" id="286734at2759"/>
<evidence type="ECO:0000256" key="1">
    <source>
        <dbReference type="SAM" id="Phobius"/>
    </source>
</evidence>
<evidence type="ECO:0000313" key="2">
    <source>
        <dbReference type="EMBL" id="BAC25028.1"/>
    </source>
</evidence>
<dbReference type="PANTHER" id="PTHR13906:SF7">
    <property type="entry name" value="LYSOPHOSPHOLIPID ACYLTRANSFERASE 2"/>
    <property type="match status" value="1"/>
</dbReference>
<name>Q8BN01_MOUSE</name>
<dbReference type="AGR" id="MGI:1914466"/>
<dbReference type="GeneID" id="67216"/>
<dbReference type="GO" id="GO:0008374">
    <property type="term" value="F:O-acyltransferase activity"/>
    <property type="evidence" value="ECO:0007669"/>
    <property type="project" value="UniProtKB-ARBA"/>
</dbReference>
<dbReference type="EMBL" id="AK003295">
    <property type="protein sequence ID" value="BAC25028.1"/>
    <property type="molecule type" value="mRNA"/>
</dbReference>
<organism evidence="2">
    <name type="scientific">Mus musculus</name>
    <name type="common">Mouse</name>
    <dbReference type="NCBI Taxonomy" id="10090"/>
    <lineage>
        <taxon>Eukaryota</taxon>
        <taxon>Metazoa</taxon>
        <taxon>Chordata</taxon>
        <taxon>Craniata</taxon>
        <taxon>Vertebrata</taxon>
        <taxon>Euteleostomi</taxon>
        <taxon>Mammalia</taxon>
        <taxon>Eutheria</taxon>
        <taxon>Euarchontoglires</taxon>
        <taxon>Glires</taxon>
        <taxon>Rodentia</taxon>
        <taxon>Myomorpha</taxon>
        <taxon>Muroidea</taxon>
        <taxon>Muridae</taxon>
        <taxon>Murinae</taxon>
        <taxon>Mus</taxon>
        <taxon>Mus</taxon>
    </lineage>
</organism>
<reference evidence="2" key="7">
    <citation type="journal article" date="2005" name="Science">
        <title>The Transcriptional Landscape of the Mammalian Genome.</title>
        <authorList>
            <consortium name="The FANTOM Consortium"/>
            <consortium name="Riken Genome Exploration Research Group and Genome Science Group (Genome Network Project Core Group)"/>
        </authorList>
    </citation>
    <scope>NUCLEOTIDE SEQUENCE</scope>
    <source>
        <strain evidence="2">C57BL/6J</strain>
        <tissue evidence="2">Whole body</tissue>
    </source>
</reference>
<dbReference type="CTD" id="129642"/>
<gene>
    <name evidence="3" type="primary">Mboat2</name>
    <name evidence="3" type="synonym">Oact2</name>
</gene>
<feature type="transmembrane region" description="Helical" evidence="1">
    <location>
        <begin position="24"/>
        <end position="47"/>
    </location>
</feature>
<accession>Q8BN01</accession>
<dbReference type="InterPro" id="IPR049941">
    <property type="entry name" value="LPLAT_7/PORCN-like"/>
</dbReference>
<dbReference type="BioGRID-ORCS" id="67216">
    <property type="hits" value="2 hits in 79 CRISPR screens"/>
</dbReference>
<reference evidence="2" key="2">
    <citation type="journal article" date="2000" name="Genome Res.">
        <title>Normalization and subtraction of cap-trapper-selected cDNAs to prepare full-length cDNA libraries for rapid discovery of new genes.</title>
        <authorList>
            <person name="Carninci P."/>
            <person name="Shibata Y."/>
            <person name="Hayatsu N."/>
            <person name="Sugahara Y."/>
            <person name="Shibata K."/>
            <person name="Itoh M."/>
            <person name="Konno H."/>
            <person name="Okazaki Y."/>
            <person name="Muramatsu M."/>
            <person name="Hayashizaki Y."/>
        </authorList>
    </citation>
    <scope>NUCLEOTIDE SEQUENCE</scope>
    <source>
        <strain evidence="2">C57BL/6J</strain>
        <tissue evidence="2">Whole body</tissue>
    </source>
</reference>
<sequence length="97" mass="11354">MTLAARAVRNNFRHYFLEPPQLKLFYDLITWVATQITISYTVVPFVLLSIKPSFTFYSSWYYCLHVCSILVLLLLPVKKSQRRTSTQENVHLSQAKV</sequence>
<keyword evidence="1" id="KW-0812">Transmembrane</keyword>
<evidence type="ECO:0000313" key="3">
    <source>
        <dbReference type="MGI" id="MGI:1914466"/>
    </source>
</evidence>
<dbReference type="AlphaFoldDB" id="Q8BN01"/>
<keyword evidence="1" id="KW-0472">Membrane</keyword>
<keyword evidence="1" id="KW-1133">Transmembrane helix</keyword>
<dbReference type="RefSeq" id="NP_080313.2">
    <property type="nucleotide sequence ID" value="NM_026037.3"/>
</dbReference>
<feature type="transmembrane region" description="Helical" evidence="1">
    <location>
        <begin position="59"/>
        <end position="77"/>
    </location>
</feature>
<reference evidence="2" key="3">
    <citation type="journal article" date="2000" name="Genome Res.">
        <title>RIKEN integrated sequence analysis (RISA) system--384-format sequencing pipeline with 384 multicapillary sequencer.</title>
        <authorList>
            <person name="Shibata K."/>
            <person name="Itoh M."/>
            <person name="Aizawa K."/>
            <person name="Nagaoka S."/>
            <person name="Sasaki N."/>
            <person name="Carninci P."/>
            <person name="Konno H."/>
            <person name="Akiyama J."/>
            <person name="Nishi K."/>
            <person name="Kitsunai T."/>
            <person name="Tashiro H."/>
            <person name="Itoh M."/>
            <person name="Sumi N."/>
            <person name="Ishii Y."/>
            <person name="Nakamura S."/>
            <person name="Hazama M."/>
            <person name="Nishine T."/>
            <person name="Harada A."/>
            <person name="Yamamoto R."/>
            <person name="Matsumoto H."/>
            <person name="Sakaguchi S."/>
            <person name="Ikegami T."/>
            <person name="Kashiwagi K."/>
            <person name="Fujiwake S."/>
            <person name="Inoue K."/>
            <person name="Togawa Y."/>
            <person name="Izawa M."/>
            <person name="Ohara E."/>
            <person name="Watahiki M."/>
            <person name="Yoneda Y."/>
            <person name="Ishikawa T."/>
            <person name="Ozawa K."/>
            <person name="Tanaka T."/>
            <person name="Matsuura S."/>
            <person name="Kawai J."/>
            <person name="Okazaki Y."/>
            <person name="Muramatsu M."/>
            <person name="Inoue Y."/>
            <person name="Kira A."/>
            <person name="Hayashizaki Y."/>
        </authorList>
    </citation>
    <scope>NUCLEOTIDE SEQUENCE</scope>
    <source>
        <strain evidence="2">C57BL/6J</strain>
        <tissue evidence="2">Whole body</tissue>
    </source>
</reference>
<reference evidence="2" key="6">
    <citation type="journal article" date="2002" name="Nature">
        <title>Analysis of the mouse transcriptome based on functional annotation of 60,770 full-length cDNAs.</title>
        <authorList>
            <consortium name="The FANTOM Consortium and the RIKEN Genome Exploration Research Group Phase I and II Team"/>
        </authorList>
    </citation>
    <scope>NUCLEOTIDE SEQUENCE</scope>
    <source>
        <strain evidence="2">C57BL/6J</strain>
        <tissue evidence="2">Whole body</tissue>
    </source>
</reference>
<reference evidence="2" key="4">
    <citation type="submission" date="2000-07" db="EMBL/GenBank/DDBJ databases">
        <authorList>
            <person name="Adachi J."/>
            <person name="Aizawa K."/>
            <person name="Akahira S."/>
            <person name="Akimura T."/>
            <person name="Arai A."/>
            <person name="Aono H."/>
            <person name="Arakawa T."/>
            <person name="Bono H."/>
            <person name="Carninci P."/>
            <person name="Fukuda S."/>
            <person name="Fukunishi Y."/>
            <person name="Furuno M."/>
            <person name="Hanagaki T."/>
            <person name="Hara A."/>
            <person name="Hayatsu N."/>
            <person name="Hiramoto K."/>
            <person name="Hiraoka T."/>
            <person name="Hori F."/>
            <person name="Imotani K."/>
            <person name="Ishii Y."/>
            <person name="Itoh M."/>
            <person name="Izawa M."/>
            <person name="Kasukawa T."/>
            <person name="Kato H."/>
            <person name="Kawai J."/>
            <person name="Kojima Y."/>
            <person name="Konno H."/>
            <person name="Kouda M."/>
            <person name="Koya S."/>
            <person name="Kurihara C."/>
            <person name="Matsuyama T."/>
            <person name="Miyazaki A."/>
            <person name="Nishi K."/>
            <person name="Nomura K."/>
            <person name="Numazaki R."/>
            <person name="Ohno M."/>
            <person name="Okazaki Y."/>
            <person name="Okido T."/>
            <person name="Owa C."/>
            <person name="Saito H."/>
            <person name="Saito R."/>
            <person name="Sakai C."/>
            <person name="Sakai K."/>
            <person name="Sano H."/>
            <person name="Sasaki D."/>
            <person name="Shibata K."/>
            <person name="Shibata Y."/>
            <person name="Shinagawa A."/>
            <person name="Shiraki T."/>
            <person name="Sogabe Y."/>
            <person name="Suzuki H."/>
            <person name="Tagami M."/>
            <person name="Tagawa A."/>
            <person name="Takahashi F."/>
            <person name="Tanaka T."/>
            <person name="Tejima Y."/>
            <person name="Toya T."/>
            <person name="Yamamura T."/>
            <person name="Yasunishi A."/>
            <person name="Yoshida K."/>
            <person name="Yoshino M."/>
            <person name="Muramatsu M."/>
            <person name="Hayashizaki Y."/>
        </authorList>
    </citation>
    <scope>NUCLEOTIDE SEQUENCE</scope>
    <source>
        <strain evidence="2">C57BL/6J</strain>
        <tissue evidence="2">Whole body</tissue>
    </source>
</reference>
<reference evidence="2" key="5">
    <citation type="journal article" date="2001" name="Nature">
        <title>Functional annotation of a full-length mouse cDNA collection.</title>
        <authorList>
            <consortium name="The RIKEN Genome Exploration Research Group Phase II Team and the FANTOM Consortium"/>
        </authorList>
    </citation>
    <scope>NUCLEOTIDE SEQUENCE</scope>
    <source>
        <strain evidence="2">C57BL/6J</strain>
        <tissue evidence="2">Whole body</tissue>
    </source>
</reference>
<dbReference type="RefSeq" id="NP_001076810.1">
    <property type="nucleotide sequence ID" value="NM_001083341.1"/>
</dbReference>